<dbReference type="VEuPathDB" id="FungiDB:PYU1_G003313"/>
<dbReference type="GO" id="GO:0016887">
    <property type="term" value="F:ATP hydrolysis activity"/>
    <property type="evidence" value="ECO:0007669"/>
    <property type="project" value="InterPro"/>
</dbReference>
<reference evidence="6" key="3">
    <citation type="submission" date="2015-02" db="UniProtKB">
        <authorList>
            <consortium name="EnsemblProtists"/>
        </authorList>
    </citation>
    <scope>IDENTIFICATION</scope>
    <source>
        <strain evidence="6">DAOM BR144</strain>
    </source>
</reference>
<evidence type="ECO:0000256" key="3">
    <source>
        <dbReference type="ARBA" id="ARBA00022741"/>
    </source>
</evidence>
<evidence type="ECO:0000256" key="1">
    <source>
        <dbReference type="ARBA" id="ARBA00004127"/>
    </source>
</evidence>
<evidence type="ECO:0000256" key="4">
    <source>
        <dbReference type="ARBA" id="ARBA00022840"/>
    </source>
</evidence>
<dbReference type="GO" id="GO:0016020">
    <property type="term" value="C:membrane"/>
    <property type="evidence" value="ECO:0007669"/>
    <property type="project" value="TreeGrafter"/>
</dbReference>
<dbReference type="InterPro" id="IPR003439">
    <property type="entry name" value="ABC_transporter-like_ATP-bd"/>
</dbReference>
<dbReference type="HOGENOM" id="CLU_000604_61_8_1"/>
<dbReference type="InterPro" id="IPR050173">
    <property type="entry name" value="ABC_transporter_C-like"/>
</dbReference>
<organism evidence="6 7">
    <name type="scientific">Globisporangium ultimum (strain ATCC 200006 / CBS 805.95 / DAOM BR144)</name>
    <name type="common">Pythium ultimum</name>
    <dbReference type="NCBI Taxonomy" id="431595"/>
    <lineage>
        <taxon>Eukaryota</taxon>
        <taxon>Sar</taxon>
        <taxon>Stramenopiles</taxon>
        <taxon>Oomycota</taxon>
        <taxon>Peronosporomycetes</taxon>
        <taxon>Pythiales</taxon>
        <taxon>Pythiaceae</taxon>
        <taxon>Globisporangium</taxon>
    </lineage>
</organism>
<dbReference type="GO" id="GO:0005524">
    <property type="term" value="F:ATP binding"/>
    <property type="evidence" value="ECO:0007669"/>
    <property type="project" value="UniProtKB-KW"/>
</dbReference>
<dbReference type="Pfam" id="PF00005">
    <property type="entry name" value="ABC_tran"/>
    <property type="match status" value="1"/>
</dbReference>
<dbReference type="AlphaFoldDB" id="K3WED1"/>
<feature type="domain" description="ABC transporter" evidence="5">
    <location>
        <begin position="10"/>
        <end position="42"/>
    </location>
</feature>
<dbReference type="InParanoid" id="K3WED1"/>
<evidence type="ECO:0000313" key="6">
    <source>
        <dbReference type="EnsemblProtists" id="PYU1_T003322"/>
    </source>
</evidence>
<keyword evidence="2" id="KW-0677">Repeat</keyword>
<reference evidence="7" key="2">
    <citation type="submission" date="2010-04" db="EMBL/GenBank/DDBJ databases">
        <authorList>
            <person name="Buell R."/>
            <person name="Hamilton J."/>
            <person name="Hostetler J."/>
        </authorList>
    </citation>
    <scope>NUCLEOTIDE SEQUENCE [LARGE SCALE GENOMIC DNA]</scope>
    <source>
        <strain evidence="7">DAOM:BR144</strain>
    </source>
</reference>
<accession>K3WED1</accession>
<evidence type="ECO:0000256" key="2">
    <source>
        <dbReference type="ARBA" id="ARBA00022737"/>
    </source>
</evidence>
<keyword evidence="3" id="KW-0547">Nucleotide-binding</keyword>
<dbReference type="GO" id="GO:0042626">
    <property type="term" value="F:ATPase-coupled transmembrane transporter activity"/>
    <property type="evidence" value="ECO:0007669"/>
    <property type="project" value="TreeGrafter"/>
</dbReference>
<reference evidence="7" key="1">
    <citation type="journal article" date="2010" name="Genome Biol.">
        <title>Genome sequence of the necrotrophic plant pathogen Pythium ultimum reveals original pathogenicity mechanisms and effector repertoire.</title>
        <authorList>
            <person name="Levesque C.A."/>
            <person name="Brouwer H."/>
            <person name="Cano L."/>
            <person name="Hamilton J.P."/>
            <person name="Holt C."/>
            <person name="Huitema E."/>
            <person name="Raffaele S."/>
            <person name="Robideau G.P."/>
            <person name="Thines M."/>
            <person name="Win J."/>
            <person name="Zerillo M.M."/>
            <person name="Beakes G.W."/>
            <person name="Boore J.L."/>
            <person name="Busam D."/>
            <person name="Dumas B."/>
            <person name="Ferriera S."/>
            <person name="Fuerstenberg S.I."/>
            <person name="Gachon C.M."/>
            <person name="Gaulin E."/>
            <person name="Govers F."/>
            <person name="Grenville-Briggs L."/>
            <person name="Horner N."/>
            <person name="Hostetler J."/>
            <person name="Jiang R.H."/>
            <person name="Johnson J."/>
            <person name="Krajaejun T."/>
            <person name="Lin H."/>
            <person name="Meijer H.J."/>
            <person name="Moore B."/>
            <person name="Morris P."/>
            <person name="Phuntmart V."/>
            <person name="Puiu D."/>
            <person name="Shetty J."/>
            <person name="Stajich J.E."/>
            <person name="Tripathy S."/>
            <person name="Wawra S."/>
            <person name="van West P."/>
            <person name="Whitty B.R."/>
            <person name="Coutinho P.M."/>
            <person name="Henrissat B."/>
            <person name="Martin F."/>
            <person name="Thomas P.D."/>
            <person name="Tyler B.M."/>
            <person name="De Vries R.P."/>
            <person name="Kamoun S."/>
            <person name="Yandell M."/>
            <person name="Tisserat N."/>
            <person name="Buell C.R."/>
        </authorList>
    </citation>
    <scope>NUCLEOTIDE SEQUENCE</scope>
    <source>
        <strain evidence="7">DAOM:BR144</strain>
    </source>
</reference>
<dbReference type="GO" id="GO:0012505">
    <property type="term" value="C:endomembrane system"/>
    <property type="evidence" value="ECO:0007669"/>
    <property type="project" value="UniProtKB-SubCell"/>
</dbReference>
<evidence type="ECO:0000313" key="7">
    <source>
        <dbReference type="Proteomes" id="UP000019132"/>
    </source>
</evidence>
<dbReference type="SUPFAM" id="SSF52540">
    <property type="entry name" value="P-loop containing nucleoside triphosphate hydrolases"/>
    <property type="match status" value="1"/>
</dbReference>
<keyword evidence="4" id="KW-0067">ATP-binding</keyword>
<dbReference type="Proteomes" id="UP000019132">
    <property type="component" value="Unassembled WGS sequence"/>
</dbReference>
<dbReference type="EnsemblProtists" id="PYU1_T003322">
    <property type="protein sequence ID" value="PYU1_T003322"/>
    <property type="gene ID" value="PYU1_G003313"/>
</dbReference>
<dbReference type="PANTHER" id="PTHR24223:SF443">
    <property type="entry name" value="MULTIDRUG-RESISTANCE LIKE PROTEIN 1, ISOFORM I"/>
    <property type="match status" value="1"/>
</dbReference>
<dbReference type="STRING" id="431595.K3WED1"/>
<sequence>MESLDAELWDNGENWSMGERQMLCLARALLKPSRVVILDESFSSVDQTAEEKLVEILNDNFLHSTVFLITHRLDQVLQFDKIMVMQQGALVEYGTAAELAANSDSVFYEFLETTLLTF</sequence>
<dbReference type="PANTHER" id="PTHR24223">
    <property type="entry name" value="ATP-BINDING CASSETTE SUB-FAMILY C"/>
    <property type="match status" value="1"/>
</dbReference>
<name>K3WED1_GLOUD</name>
<keyword evidence="7" id="KW-1185">Reference proteome</keyword>
<proteinExistence type="predicted"/>
<dbReference type="OMA" id="GINNHRT"/>
<dbReference type="InterPro" id="IPR027417">
    <property type="entry name" value="P-loop_NTPase"/>
</dbReference>
<dbReference type="Gene3D" id="3.40.50.300">
    <property type="entry name" value="P-loop containing nucleotide triphosphate hydrolases"/>
    <property type="match status" value="1"/>
</dbReference>
<dbReference type="EMBL" id="GL376603">
    <property type="status" value="NOT_ANNOTATED_CDS"/>
    <property type="molecule type" value="Genomic_DNA"/>
</dbReference>
<evidence type="ECO:0000259" key="5">
    <source>
        <dbReference type="Pfam" id="PF00005"/>
    </source>
</evidence>
<protein>
    <recommendedName>
        <fullName evidence="5">ABC transporter domain-containing protein</fullName>
    </recommendedName>
</protein>
<dbReference type="eggNOG" id="KOG0054">
    <property type="taxonomic scope" value="Eukaryota"/>
</dbReference>
<comment type="subcellular location">
    <subcellularLocation>
        <location evidence="1">Endomembrane system</location>
        <topology evidence="1">Multi-pass membrane protein</topology>
    </subcellularLocation>
</comment>